<dbReference type="InterPro" id="IPR016186">
    <property type="entry name" value="C-type_lectin-like/link_sf"/>
</dbReference>
<evidence type="ECO:0000256" key="6">
    <source>
        <dbReference type="ARBA" id="ARBA00023136"/>
    </source>
</evidence>
<reference evidence="9" key="1">
    <citation type="journal article" date="2021" name="Evol. Appl.">
        <title>The genome of the Pyrenean desman and the effects of bottlenecks and inbreeding on the genomic landscape of an endangered species.</title>
        <authorList>
            <person name="Escoda L."/>
            <person name="Castresana J."/>
        </authorList>
    </citation>
    <scope>NUCLEOTIDE SEQUENCE</scope>
    <source>
        <strain evidence="9">IBE-C5619</strain>
    </source>
</reference>
<keyword evidence="2 8" id="KW-0812">Transmembrane</keyword>
<comment type="caution">
    <text evidence="9">The sequence shown here is derived from an EMBL/GenBank/DDBJ whole genome shotgun (WGS) entry which is preliminary data.</text>
</comment>
<dbReference type="InterPro" id="IPR050919">
    <property type="entry name" value="NKG2/CD94_NK_receptors"/>
</dbReference>
<evidence type="ECO:0000256" key="8">
    <source>
        <dbReference type="SAM" id="Phobius"/>
    </source>
</evidence>
<keyword evidence="3" id="KW-0430">Lectin</keyword>
<sequence>LSLTQPSGPEPPADSTVPSGSSRTSCLPCRDLEHPPHGSFSVEVDFWDTRSDVPFLDGYFGNCVEKFSCPERWVGYQCNCYFISSEAKSWKESSNFCVSKNSTLLYLHNKEELATFRTTLWRWISGMLGIACLSLMATLGIVLKNDTGYSSCQEGWVGYQCNCYFISSEKRTWEESTNFCVSQNSTLLHMHNREELA</sequence>
<evidence type="ECO:0000256" key="3">
    <source>
        <dbReference type="ARBA" id="ARBA00022734"/>
    </source>
</evidence>
<comment type="subcellular location">
    <subcellularLocation>
        <location evidence="1">Membrane</location>
        <topology evidence="1">Single-pass type II membrane protein</topology>
    </subcellularLocation>
</comment>
<feature type="non-terminal residue" evidence="9">
    <location>
        <position position="197"/>
    </location>
</feature>
<dbReference type="PANTHER" id="PTHR22800">
    <property type="entry name" value="C-TYPE LECTIN PROTEINS"/>
    <property type="match status" value="1"/>
</dbReference>
<evidence type="ECO:0000256" key="7">
    <source>
        <dbReference type="SAM" id="MobiDB-lite"/>
    </source>
</evidence>
<evidence type="ECO:0000256" key="2">
    <source>
        <dbReference type="ARBA" id="ARBA00022692"/>
    </source>
</evidence>
<keyword evidence="5 8" id="KW-1133">Transmembrane helix</keyword>
<feature type="non-terminal residue" evidence="9">
    <location>
        <position position="1"/>
    </location>
</feature>
<gene>
    <name evidence="9" type="ORF">J0S82_000311</name>
</gene>
<dbReference type="InterPro" id="IPR016187">
    <property type="entry name" value="CTDL_fold"/>
</dbReference>
<keyword evidence="6 8" id="KW-0472">Membrane</keyword>
<proteinExistence type="predicted"/>
<evidence type="ECO:0000256" key="4">
    <source>
        <dbReference type="ARBA" id="ARBA00022968"/>
    </source>
</evidence>
<dbReference type="Proteomes" id="UP000700334">
    <property type="component" value="Unassembled WGS sequence"/>
</dbReference>
<accession>A0A8J5ZQ51</accession>
<dbReference type="AlphaFoldDB" id="A0A8J5ZQ51"/>
<dbReference type="PANTHER" id="PTHR22800:SF252">
    <property type="entry name" value="NATURAL KILLER CELLS ANTIGEN CD94"/>
    <property type="match status" value="1"/>
</dbReference>
<evidence type="ECO:0000256" key="5">
    <source>
        <dbReference type="ARBA" id="ARBA00022989"/>
    </source>
</evidence>
<organism evidence="9 10">
    <name type="scientific">Galemys pyrenaicus</name>
    <name type="common">Iberian desman</name>
    <name type="synonym">Pyrenean desman</name>
    <dbReference type="NCBI Taxonomy" id="202257"/>
    <lineage>
        <taxon>Eukaryota</taxon>
        <taxon>Metazoa</taxon>
        <taxon>Chordata</taxon>
        <taxon>Craniata</taxon>
        <taxon>Vertebrata</taxon>
        <taxon>Euteleostomi</taxon>
        <taxon>Mammalia</taxon>
        <taxon>Eutheria</taxon>
        <taxon>Laurasiatheria</taxon>
        <taxon>Eulipotyphla</taxon>
        <taxon>Talpidae</taxon>
        <taxon>Galemys</taxon>
    </lineage>
</organism>
<protein>
    <submittedName>
        <fullName evidence="9">Natural killer cells antigen CD94</fullName>
    </submittedName>
</protein>
<evidence type="ECO:0000256" key="1">
    <source>
        <dbReference type="ARBA" id="ARBA00004606"/>
    </source>
</evidence>
<dbReference type="GO" id="GO:0002223">
    <property type="term" value="P:stimulatory C-type lectin receptor signaling pathway"/>
    <property type="evidence" value="ECO:0007669"/>
    <property type="project" value="TreeGrafter"/>
</dbReference>
<evidence type="ECO:0000313" key="9">
    <source>
        <dbReference type="EMBL" id="KAG8505202.1"/>
    </source>
</evidence>
<dbReference type="GO" id="GO:0030246">
    <property type="term" value="F:carbohydrate binding"/>
    <property type="evidence" value="ECO:0007669"/>
    <property type="project" value="UniProtKB-KW"/>
</dbReference>
<dbReference type="GO" id="GO:0016020">
    <property type="term" value="C:membrane"/>
    <property type="evidence" value="ECO:0007669"/>
    <property type="project" value="UniProtKB-SubCell"/>
</dbReference>
<dbReference type="SUPFAM" id="SSF56436">
    <property type="entry name" value="C-type lectin-like"/>
    <property type="match status" value="2"/>
</dbReference>
<dbReference type="EMBL" id="JAGFMF010012267">
    <property type="protein sequence ID" value="KAG8505202.1"/>
    <property type="molecule type" value="Genomic_DNA"/>
</dbReference>
<evidence type="ECO:0000313" key="10">
    <source>
        <dbReference type="Proteomes" id="UP000700334"/>
    </source>
</evidence>
<name>A0A8J5ZQ51_GALPY</name>
<dbReference type="GO" id="GO:0045954">
    <property type="term" value="P:positive regulation of natural killer cell mediated cytotoxicity"/>
    <property type="evidence" value="ECO:0007669"/>
    <property type="project" value="TreeGrafter"/>
</dbReference>
<keyword evidence="10" id="KW-1185">Reference proteome</keyword>
<dbReference type="Gene3D" id="3.10.100.10">
    <property type="entry name" value="Mannose-Binding Protein A, subunit A"/>
    <property type="match status" value="2"/>
</dbReference>
<feature type="region of interest" description="Disordered" evidence="7">
    <location>
        <begin position="1"/>
        <end position="24"/>
    </location>
</feature>
<keyword evidence="4" id="KW-0735">Signal-anchor</keyword>
<dbReference type="OrthoDB" id="8950604at2759"/>
<feature type="transmembrane region" description="Helical" evidence="8">
    <location>
        <begin position="120"/>
        <end position="143"/>
    </location>
</feature>